<sequence length="273" mass="33127">MNFHKQLFQYMMDLVPKIPIIFLIDFLRYFIFAGIVFLIFYIWKHPFQYRKIQEKNAKPSQFRKEFLYSVSSVIVYTSVTLIVFLFRKYGYFKFYERIDEYGWGYLILSTVMILGIQDFYFYWTHRLMHTRLFYKRFHKVHHDSITPSPWTAYSFSPWEALVHSLIMPIVALLFPVHPLALMIFMTFQIIRNVLGHSGYEIFPSWMGTNKILKLVNSNTNHDMHHQSFRYNYGLYTTVWDYLFGTVHPEYEKTFAEITSKKPEQKRRELQKSI</sequence>
<reference evidence="7 8" key="1">
    <citation type="submission" date="2017-07" db="EMBL/GenBank/DDBJ databases">
        <title>Leptospira spp. isolated from tropical soils.</title>
        <authorList>
            <person name="Thibeaux R."/>
            <person name="Iraola G."/>
            <person name="Ferres I."/>
            <person name="Bierque E."/>
            <person name="Girault D."/>
            <person name="Soupe-Gilbert M.-E."/>
            <person name="Picardeau M."/>
            <person name="Goarant C."/>
        </authorList>
    </citation>
    <scope>NUCLEOTIDE SEQUENCE [LARGE SCALE GENOMIC DNA]</scope>
    <source>
        <strain evidence="7 8">FH4-C-A2</strain>
    </source>
</reference>
<gene>
    <name evidence="7" type="ORF">CH362_05520</name>
</gene>
<name>A0A2M9YF52_9LEPT</name>
<dbReference type="Proteomes" id="UP000231926">
    <property type="component" value="Unassembled WGS sequence"/>
</dbReference>
<organism evidence="7 8">
    <name type="scientific">Leptospira saintgironsiae</name>
    <dbReference type="NCBI Taxonomy" id="2023183"/>
    <lineage>
        <taxon>Bacteria</taxon>
        <taxon>Pseudomonadati</taxon>
        <taxon>Spirochaetota</taxon>
        <taxon>Spirochaetia</taxon>
        <taxon>Leptospirales</taxon>
        <taxon>Leptospiraceae</taxon>
        <taxon>Leptospira</taxon>
    </lineage>
</organism>
<dbReference type="GO" id="GO:0016491">
    <property type="term" value="F:oxidoreductase activity"/>
    <property type="evidence" value="ECO:0007669"/>
    <property type="project" value="InterPro"/>
</dbReference>
<evidence type="ECO:0000313" key="8">
    <source>
        <dbReference type="Proteomes" id="UP000231926"/>
    </source>
</evidence>
<accession>A0A2M9YF52</accession>
<dbReference type="GO" id="GO:0016020">
    <property type="term" value="C:membrane"/>
    <property type="evidence" value="ECO:0007669"/>
    <property type="project" value="UniProtKB-SubCell"/>
</dbReference>
<dbReference type="AlphaFoldDB" id="A0A2M9YF52"/>
<dbReference type="GO" id="GO:0008610">
    <property type="term" value="P:lipid biosynthetic process"/>
    <property type="evidence" value="ECO:0007669"/>
    <property type="project" value="InterPro"/>
</dbReference>
<evidence type="ECO:0000313" key="7">
    <source>
        <dbReference type="EMBL" id="PJZ50174.1"/>
    </source>
</evidence>
<dbReference type="PANTHER" id="PTHR11863">
    <property type="entry name" value="STEROL DESATURASE"/>
    <property type="match status" value="1"/>
</dbReference>
<dbReference type="InterPro" id="IPR050307">
    <property type="entry name" value="Sterol_Desaturase_Related"/>
</dbReference>
<comment type="subcellular location">
    <subcellularLocation>
        <location evidence="1">Membrane</location>
    </subcellularLocation>
</comment>
<dbReference type="InterPro" id="IPR006694">
    <property type="entry name" value="Fatty_acid_hydroxylase"/>
</dbReference>
<dbReference type="OrthoDB" id="9770329at2"/>
<keyword evidence="8" id="KW-1185">Reference proteome</keyword>
<feature type="transmembrane region" description="Helical" evidence="5">
    <location>
        <begin position="66"/>
        <end position="86"/>
    </location>
</feature>
<evidence type="ECO:0000256" key="5">
    <source>
        <dbReference type="SAM" id="Phobius"/>
    </source>
</evidence>
<comment type="caution">
    <text evidence="7">The sequence shown here is derived from an EMBL/GenBank/DDBJ whole genome shotgun (WGS) entry which is preliminary data.</text>
</comment>
<feature type="transmembrane region" description="Helical" evidence="5">
    <location>
        <begin position="102"/>
        <end position="123"/>
    </location>
</feature>
<feature type="transmembrane region" description="Helical" evidence="5">
    <location>
        <begin position="165"/>
        <end position="187"/>
    </location>
</feature>
<proteinExistence type="predicted"/>
<keyword evidence="3 5" id="KW-1133">Transmembrane helix</keyword>
<evidence type="ECO:0000256" key="2">
    <source>
        <dbReference type="ARBA" id="ARBA00022692"/>
    </source>
</evidence>
<evidence type="ECO:0000256" key="4">
    <source>
        <dbReference type="ARBA" id="ARBA00023136"/>
    </source>
</evidence>
<dbReference type="GO" id="GO:0005506">
    <property type="term" value="F:iron ion binding"/>
    <property type="evidence" value="ECO:0007669"/>
    <property type="project" value="InterPro"/>
</dbReference>
<feature type="transmembrane region" description="Helical" evidence="5">
    <location>
        <begin position="20"/>
        <end position="43"/>
    </location>
</feature>
<keyword evidence="4 5" id="KW-0472">Membrane</keyword>
<keyword evidence="2 5" id="KW-0812">Transmembrane</keyword>
<evidence type="ECO:0000256" key="3">
    <source>
        <dbReference type="ARBA" id="ARBA00022989"/>
    </source>
</evidence>
<dbReference type="RefSeq" id="WP_100709750.1">
    <property type="nucleotide sequence ID" value="NZ_NPDR01000002.1"/>
</dbReference>
<feature type="domain" description="Fatty acid hydroxylase" evidence="6">
    <location>
        <begin position="111"/>
        <end position="245"/>
    </location>
</feature>
<dbReference type="EMBL" id="NPDR01000002">
    <property type="protein sequence ID" value="PJZ50174.1"/>
    <property type="molecule type" value="Genomic_DNA"/>
</dbReference>
<evidence type="ECO:0000259" key="6">
    <source>
        <dbReference type="Pfam" id="PF04116"/>
    </source>
</evidence>
<evidence type="ECO:0000256" key="1">
    <source>
        <dbReference type="ARBA" id="ARBA00004370"/>
    </source>
</evidence>
<protein>
    <submittedName>
        <fullName evidence="7">Fatty acid hydroxylase</fullName>
    </submittedName>
</protein>
<dbReference type="Pfam" id="PF04116">
    <property type="entry name" value="FA_hydroxylase"/>
    <property type="match status" value="1"/>
</dbReference>